<evidence type="ECO:0000256" key="2">
    <source>
        <dbReference type="ARBA" id="ARBA00006555"/>
    </source>
</evidence>
<evidence type="ECO:0000256" key="1">
    <source>
        <dbReference type="ARBA" id="ARBA00004383"/>
    </source>
</evidence>
<evidence type="ECO:0000256" key="7">
    <source>
        <dbReference type="ARBA" id="ARBA00022927"/>
    </source>
</evidence>
<comment type="caution">
    <text evidence="12">The sequence shown here is derived from an EMBL/GenBank/DDBJ whole genome shotgun (WGS) entry which is preliminary data.</text>
</comment>
<sequence>MFRVILALALGLTGLAFIAPPALAEEAGAEQKCGPANFDRDAEKAVCIKVSVNLEGRATDCEVAISSGDSAFDQQSCEMAEQRGRWRPALDSSGQPELQDAYLWLSAGLDGDPMAHPKQPAIPYRYPARARRNGEEGDVGIEATVGLDGRVRRCVVTQSSGSAILDDASCAQMTRYGRFIVPLDEAGNPTEQTFSQILRWRLSEVPTATGENSPAVQP</sequence>
<evidence type="ECO:0000256" key="8">
    <source>
        <dbReference type="ARBA" id="ARBA00022989"/>
    </source>
</evidence>
<evidence type="ECO:0000313" key="13">
    <source>
        <dbReference type="Proteomes" id="UP000309389"/>
    </source>
</evidence>
<keyword evidence="8" id="KW-1133">Transmembrane helix</keyword>
<accession>A0A4T3FAE8</accession>
<dbReference type="RefSeq" id="WP_136692825.1">
    <property type="nucleotide sequence ID" value="NZ_SSHH01000001.1"/>
</dbReference>
<dbReference type="GO" id="GO:0055085">
    <property type="term" value="P:transmembrane transport"/>
    <property type="evidence" value="ECO:0007669"/>
    <property type="project" value="InterPro"/>
</dbReference>
<keyword evidence="5" id="KW-0997">Cell inner membrane</keyword>
<evidence type="ECO:0000256" key="3">
    <source>
        <dbReference type="ARBA" id="ARBA00022448"/>
    </source>
</evidence>
<dbReference type="GO" id="GO:0098797">
    <property type="term" value="C:plasma membrane protein complex"/>
    <property type="evidence" value="ECO:0007669"/>
    <property type="project" value="TreeGrafter"/>
</dbReference>
<organism evidence="12 13">
    <name type="scientific">Alteraurantiacibacter aquimixticola</name>
    <dbReference type="NCBI Taxonomy" id="2489173"/>
    <lineage>
        <taxon>Bacteria</taxon>
        <taxon>Pseudomonadati</taxon>
        <taxon>Pseudomonadota</taxon>
        <taxon>Alphaproteobacteria</taxon>
        <taxon>Sphingomonadales</taxon>
        <taxon>Erythrobacteraceae</taxon>
        <taxon>Alteraurantiacibacter</taxon>
    </lineage>
</organism>
<dbReference type="EMBL" id="SSHH01000001">
    <property type="protein sequence ID" value="TIX52040.1"/>
    <property type="molecule type" value="Genomic_DNA"/>
</dbReference>
<keyword evidence="10" id="KW-0732">Signal</keyword>
<dbReference type="Gene3D" id="3.30.1150.10">
    <property type="match status" value="2"/>
</dbReference>
<comment type="similarity">
    <text evidence="2">Belongs to the TonB family.</text>
</comment>
<dbReference type="GO" id="GO:0031992">
    <property type="term" value="F:energy transducer activity"/>
    <property type="evidence" value="ECO:0007669"/>
    <property type="project" value="TreeGrafter"/>
</dbReference>
<evidence type="ECO:0000256" key="9">
    <source>
        <dbReference type="ARBA" id="ARBA00023136"/>
    </source>
</evidence>
<evidence type="ECO:0000256" key="10">
    <source>
        <dbReference type="SAM" id="SignalP"/>
    </source>
</evidence>
<dbReference type="InterPro" id="IPR037682">
    <property type="entry name" value="TonB_C"/>
</dbReference>
<keyword evidence="7" id="KW-0653">Protein transport</keyword>
<keyword evidence="6" id="KW-0812">Transmembrane</keyword>
<feature type="domain" description="TonB C-terminal" evidence="11">
    <location>
        <begin position="111"/>
        <end position="209"/>
    </location>
</feature>
<dbReference type="Pfam" id="PF03544">
    <property type="entry name" value="TonB_C"/>
    <property type="match status" value="2"/>
</dbReference>
<name>A0A4T3FAE8_9SPHN</name>
<feature type="signal peptide" evidence="10">
    <location>
        <begin position="1"/>
        <end position="24"/>
    </location>
</feature>
<proteinExistence type="inferred from homology"/>
<comment type="subcellular location">
    <subcellularLocation>
        <location evidence="1">Cell inner membrane</location>
        <topology evidence="1">Single-pass membrane protein</topology>
        <orientation evidence="1">Periplasmic side</orientation>
    </subcellularLocation>
</comment>
<evidence type="ECO:0000256" key="5">
    <source>
        <dbReference type="ARBA" id="ARBA00022519"/>
    </source>
</evidence>
<dbReference type="InterPro" id="IPR006260">
    <property type="entry name" value="TonB/TolA_C"/>
</dbReference>
<keyword evidence="3" id="KW-0813">Transport</keyword>
<dbReference type="InterPro" id="IPR051045">
    <property type="entry name" value="TonB-dependent_transducer"/>
</dbReference>
<keyword evidence="4" id="KW-1003">Cell membrane</keyword>
<dbReference type="AlphaFoldDB" id="A0A4T3FAE8"/>
<evidence type="ECO:0000256" key="4">
    <source>
        <dbReference type="ARBA" id="ARBA00022475"/>
    </source>
</evidence>
<dbReference type="GO" id="GO:0015031">
    <property type="term" value="P:protein transport"/>
    <property type="evidence" value="ECO:0007669"/>
    <property type="project" value="UniProtKB-KW"/>
</dbReference>
<dbReference type="PANTHER" id="PTHR33446">
    <property type="entry name" value="PROTEIN TONB-RELATED"/>
    <property type="match status" value="1"/>
</dbReference>
<dbReference type="Proteomes" id="UP000309389">
    <property type="component" value="Unassembled WGS sequence"/>
</dbReference>
<feature type="chain" id="PRO_5020962344" evidence="10">
    <location>
        <begin position="25"/>
        <end position="218"/>
    </location>
</feature>
<dbReference type="SUPFAM" id="SSF74653">
    <property type="entry name" value="TolA/TonB C-terminal domain"/>
    <property type="match status" value="2"/>
</dbReference>
<dbReference type="PANTHER" id="PTHR33446:SF2">
    <property type="entry name" value="PROTEIN TONB"/>
    <property type="match status" value="1"/>
</dbReference>
<evidence type="ECO:0000313" key="12">
    <source>
        <dbReference type="EMBL" id="TIX52040.1"/>
    </source>
</evidence>
<dbReference type="OrthoDB" id="7585155at2"/>
<keyword evidence="13" id="KW-1185">Reference proteome</keyword>
<dbReference type="NCBIfam" id="TIGR01352">
    <property type="entry name" value="tonB_Cterm"/>
    <property type="match status" value="1"/>
</dbReference>
<keyword evidence="9" id="KW-0472">Membrane</keyword>
<protein>
    <submittedName>
        <fullName evidence="12">TonB family protein</fullName>
    </submittedName>
</protein>
<evidence type="ECO:0000259" key="11">
    <source>
        <dbReference type="PROSITE" id="PS52015"/>
    </source>
</evidence>
<gene>
    <name evidence="12" type="ORF">E5222_06340</name>
</gene>
<reference evidence="12 13" key="1">
    <citation type="submission" date="2019-04" db="EMBL/GenBank/DDBJ databases">
        <title>Altererythrobacter aquimixticola sp. nov., isolated from sediment of junction between the ocean and a freshwater spring.</title>
        <authorList>
            <person name="Yoon J.-H."/>
        </authorList>
    </citation>
    <scope>NUCLEOTIDE SEQUENCE [LARGE SCALE GENOMIC DNA]</scope>
    <source>
        <strain evidence="12 13">SSKS-13</strain>
    </source>
</reference>
<evidence type="ECO:0000256" key="6">
    <source>
        <dbReference type="ARBA" id="ARBA00022692"/>
    </source>
</evidence>
<dbReference type="PROSITE" id="PS52015">
    <property type="entry name" value="TONB_CTD"/>
    <property type="match status" value="1"/>
</dbReference>